<keyword evidence="1 3" id="KW-0378">Hydrolase</keyword>
<gene>
    <name evidence="3" type="ORF">GCM10009639_49680</name>
</gene>
<dbReference type="Pfam" id="PF12697">
    <property type="entry name" value="Abhydrolase_6"/>
    <property type="match status" value="1"/>
</dbReference>
<protein>
    <submittedName>
        <fullName evidence="3">Alpha/beta hydrolase</fullName>
    </submittedName>
</protein>
<dbReference type="GO" id="GO:0016787">
    <property type="term" value="F:hydrolase activity"/>
    <property type="evidence" value="ECO:0007669"/>
    <property type="project" value="UniProtKB-KW"/>
</dbReference>
<evidence type="ECO:0000313" key="4">
    <source>
        <dbReference type="Proteomes" id="UP001499863"/>
    </source>
</evidence>
<dbReference type="PRINTS" id="PR00111">
    <property type="entry name" value="ABHYDROLASE"/>
</dbReference>
<dbReference type="Proteomes" id="UP001499863">
    <property type="component" value="Unassembled WGS sequence"/>
</dbReference>
<dbReference type="Gene3D" id="3.40.50.1820">
    <property type="entry name" value="alpha/beta hydrolase"/>
    <property type="match status" value="1"/>
</dbReference>
<keyword evidence="4" id="KW-1185">Reference proteome</keyword>
<feature type="domain" description="AB hydrolase-1" evidence="2">
    <location>
        <begin position="24"/>
        <end position="249"/>
    </location>
</feature>
<dbReference type="PANTHER" id="PTHR43798">
    <property type="entry name" value="MONOACYLGLYCEROL LIPASE"/>
    <property type="match status" value="1"/>
</dbReference>
<evidence type="ECO:0000313" key="3">
    <source>
        <dbReference type="EMBL" id="GAA1404059.1"/>
    </source>
</evidence>
<dbReference type="InterPro" id="IPR029058">
    <property type="entry name" value="AB_hydrolase_fold"/>
</dbReference>
<dbReference type="SUPFAM" id="SSF53474">
    <property type="entry name" value="alpha/beta-Hydrolases"/>
    <property type="match status" value="1"/>
</dbReference>
<comment type="caution">
    <text evidence="3">The sequence shown here is derived from an EMBL/GenBank/DDBJ whole genome shotgun (WGS) entry which is preliminary data.</text>
</comment>
<dbReference type="RefSeq" id="WP_344339657.1">
    <property type="nucleotide sequence ID" value="NZ_BAAAKJ010000266.1"/>
</dbReference>
<reference evidence="3 4" key="1">
    <citation type="journal article" date="2019" name="Int. J. Syst. Evol. Microbiol.">
        <title>The Global Catalogue of Microorganisms (GCM) 10K type strain sequencing project: providing services to taxonomists for standard genome sequencing and annotation.</title>
        <authorList>
            <consortium name="The Broad Institute Genomics Platform"/>
            <consortium name="The Broad Institute Genome Sequencing Center for Infectious Disease"/>
            <person name="Wu L."/>
            <person name="Ma J."/>
        </authorList>
    </citation>
    <scope>NUCLEOTIDE SEQUENCE [LARGE SCALE GENOMIC DNA]</scope>
    <source>
        <strain evidence="3 4">JCM 12393</strain>
    </source>
</reference>
<dbReference type="InterPro" id="IPR000073">
    <property type="entry name" value="AB_hydrolase_1"/>
</dbReference>
<dbReference type="InterPro" id="IPR050266">
    <property type="entry name" value="AB_hydrolase_sf"/>
</dbReference>
<evidence type="ECO:0000256" key="1">
    <source>
        <dbReference type="ARBA" id="ARBA00022801"/>
    </source>
</evidence>
<evidence type="ECO:0000259" key="2">
    <source>
        <dbReference type="Pfam" id="PF12697"/>
    </source>
</evidence>
<proteinExistence type="predicted"/>
<name>A0ABN1YE57_9ACTN</name>
<organism evidence="3 4">
    <name type="scientific">Kitasatospora putterlickiae</name>
    <dbReference type="NCBI Taxonomy" id="221725"/>
    <lineage>
        <taxon>Bacteria</taxon>
        <taxon>Bacillati</taxon>
        <taxon>Actinomycetota</taxon>
        <taxon>Actinomycetes</taxon>
        <taxon>Kitasatosporales</taxon>
        <taxon>Streptomycetaceae</taxon>
        <taxon>Kitasatospora</taxon>
    </lineage>
</organism>
<accession>A0ABN1YE57</accession>
<dbReference type="PANTHER" id="PTHR43798:SF31">
    <property type="entry name" value="AB HYDROLASE SUPERFAMILY PROTEIN YCLE"/>
    <property type="match status" value="1"/>
</dbReference>
<sequence>METMVAVEGGELWADDSGGDGLPLVLVHPGVGDSTIWDPVLPALTARHRVIRYDCRGYGRSPAPTVPYSQLRDLLAVLDHVGAERAVLVGNSTGGAASIDLALTAPRRVAGLVLLVPAVSGYDLTGAELYQQMGRLAEAGDLEGIVRLGLGLWGKAGGGTPEADPVGAAHLRAVLPAWFASIGYLRAEPAAFDRLGGITAPTVLALGELDRPVVVEFNERTAARIPGCRLVRLTASDHYPTLREPEAVTRLIEELYDSVT</sequence>
<dbReference type="EMBL" id="BAAAKJ010000266">
    <property type="protein sequence ID" value="GAA1404059.1"/>
    <property type="molecule type" value="Genomic_DNA"/>
</dbReference>